<dbReference type="OrthoDB" id="1749808at2759"/>
<feature type="domain" description="ATPase AAA-type core" evidence="1">
    <location>
        <begin position="16"/>
        <end position="142"/>
    </location>
</feature>
<name>A0A2U1P0N1_ARTAN</name>
<dbReference type="STRING" id="35608.A0A2U1P0N1"/>
<protein>
    <submittedName>
        <fullName evidence="2">Clp, N-terminal</fullName>
    </submittedName>
</protein>
<gene>
    <name evidence="2" type="ORF">CTI12_AA207740</name>
</gene>
<dbReference type="InterPro" id="IPR027417">
    <property type="entry name" value="P-loop_NTPase"/>
</dbReference>
<keyword evidence="3" id="KW-1185">Reference proteome</keyword>
<dbReference type="PANTHER" id="PTHR43572">
    <property type="entry name" value="CHAPERONE PROTEIN CLPD, CHLOROPLASTIC"/>
    <property type="match status" value="1"/>
</dbReference>
<dbReference type="GO" id="GO:0005524">
    <property type="term" value="F:ATP binding"/>
    <property type="evidence" value="ECO:0007669"/>
    <property type="project" value="InterPro"/>
</dbReference>
<reference evidence="2 3" key="1">
    <citation type="journal article" date="2018" name="Mol. Plant">
        <title>The genome of Artemisia annua provides insight into the evolution of Asteraceae family and artemisinin biosynthesis.</title>
        <authorList>
            <person name="Shen Q."/>
            <person name="Zhang L."/>
            <person name="Liao Z."/>
            <person name="Wang S."/>
            <person name="Yan T."/>
            <person name="Shi P."/>
            <person name="Liu M."/>
            <person name="Fu X."/>
            <person name="Pan Q."/>
            <person name="Wang Y."/>
            <person name="Lv Z."/>
            <person name="Lu X."/>
            <person name="Zhang F."/>
            <person name="Jiang W."/>
            <person name="Ma Y."/>
            <person name="Chen M."/>
            <person name="Hao X."/>
            <person name="Li L."/>
            <person name="Tang Y."/>
            <person name="Lv G."/>
            <person name="Zhou Y."/>
            <person name="Sun X."/>
            <person name="Brodelius P.E."/>
            <person name="Rose J.K.C."/>
            <person name="Tang K."/>
        </authorList>
    </citation>
    <scope>NUCLEOTIDE SEQUENCE [LARGE SCALE GENOMIC DNA]</scope>
    <source>
        <strain evidence="3">cv. Huhao1</strain>
        <tissue evidence="2">Leaf</tissue>
    </source>
</reference>
<dbReference type="Pfam" id="PF07724">
    <property type="entry name" value="AAA_2"/>
    <property type="match status" value="1"/>
</dbReference>
<evidence type="ECO:0000313" key="3">
    <source>
        <dbReference type="Proteomes" id="UP000245207"/>
    </source>
</evidence>
<dbReference type="Proteomes" id="UP000245207">
    <property type="component" value="Unassembled WGS sequence"/>
</dbReference>
<evidence type="ECO:0000259" key="1">
    <source>
        <dbReference type="Pfam" id="PF07724"/>
    </source>
</evidence>
<dbReference type="SUPFAM" id="SSF52540">
    <property type="entry name" value="P-loop containing nucleoside triphosphate hydrolases"/>
    <property type="match status" value="1"/>
</dbReference>
<dbReference type="EMBL" id="PKPP01001875">
    <property type="protein sequence ID" value="PWA79301.1"/>
    <property type="molecule type" value="Genomic_DNA"/>
</dbReference>
<dbReference type="AlphaFoldDB" id="A0A2U1P0N1"/>
<dbReference type="Gene3D" id="3.40.50.300">
    <property type="entry name" value="P-loop containing nucleotide triphosphate hydrolases"/>
    <property type="match status" value="1"/>
</dbReference>
<dbReference type="PANTHER" id="PTHR43572:SF50">
    <property type="entry name" value="P-LOOP CONTAINING NUCLEOSIDE TRIPHOSPHATE HYDROLASE, CLP DOMAIN SUPERFAMILY"/>
    <property type="match status" value="1"/>
</dbReference>
<proteinExistence type="predicted"/>
<comment type="caution">
    <text evidence="2">The sequence shown here is derived from an EMBL/GenBank/DDBJ whole genome shotgun (WGS) entry which is preliminary data.</text>
</comment>
<dbReference type="InterPro" id="IPR051650">
    <property type="entry name" value="SL_signaling_regulator"/>
</dbReference>
<organism evidence="2 3">
    <name type="scientific">Artemisia annua</name>
    <name type="common">Sweet wormwood</name>
    <dbReference type="NCBI Taxonomy" id="35608"/>
    <lineage>
        <taxon>Eukaryota</taxon>
        <taxon>Viridiplantae</taxon>
        <taxon>Streptophyta</taxon>
        <taxon>Embryophyta</taxon>
        <taxon>Tracheophyta</taxon>
        <taxon>Spermatophyta</taxon>
        <taxon>Magnoliopsida</taxon>
        <taxon>eudicotyledons</taxon>
        <taxon>Gunneridae</taxon>
        <taxon>Pentapetalae</taxon>
        <taxon>asterids</taxon>
        <taxon>campanulids</taxon>
        <taxon>Asterales</taxon>
        <taxon>Asteraceae</taxon>
        <taxon>Asteroideae</taxon>
        <taxon>Anthemideae</taxon>
        <taxon>Artemisiinae</taxon>
        <taxon>Artemisia</taxon>
    </lineage>
</organism>
<evidence type="ECO:0000313" key="2">
    <source>
        <dbReference type="EMBL" id="PWA79301.1"/>
    </source>
</evidence>
<dbReference type="GO" id="GO:0016887">
    <property type="term" value="F:ATP hydrolysis activity"/>
    <property type="evidence" value="ECO:0007669"/>
    <property type="project" value="InterPro"/>
</dbReference>
<accession>A0A2U1P0N1</accession>
<sequence length="189" mass="21348">MQVWINRTEWKKDTWLLFLGADSQGKEMLSRELAAVVFGSKNHFIPIGVSCFSLAKYNSMNDDHDLISNKRTRNKYSQGYIERIAKAVQENASRIFFMEDVDQVDYHSQMGIKKAIESGTIPLPCGQSIHLKDAIFILSCESFTSGSKTCSPIRQKHTKSESSTLDLNNIDAEDIGILSAVDKLFMFNI</sequence>
<dbReference type="InterPro" id="IPR003959">
    <property type="entry name" value="ATPase_AAA_core"/>
</dbReference>